<feature type="domain" description="G-protein coupled receptors family 1 profile" evidence="11">
    <location>
        <begin position="41"/>
        <end position="301"/>
    </location>
</feature>
<dbReference type="AlphaFoldDB" id="A0A1D1VI47"/>
<evidence type="ECO:0000256" key="7">
    <source>
        <dbReference type="ARBA" id="ARBA00023170"/>
    </source>
</evidence>
<organism evidence="12 13">
    <name type="scientific">Ramazzottius varieornatus</name>
    <name type="common">Water bear</name>
    <name type="synonym">Tardigrade</name>
    <dbReference type="NCBI Taxonomy" id="947166"/>
    <lineage>
        <taxon>Eukaryota</taxon>
        <taxon>Metazoa</taxon>
        <taxon>Ecdysozoa</taxon>
        <taxon>Tardigrada</taxon>
        <taxon>Eutardigrada</taxon>
        <taxon>Parachela</taxon>
        <taxon>Hypsibioidea</taxon>
        <taxon>Ramazzottiidae</taxon>
        <taxon>Ramazzottius</taxon>
    </lineage>
</organism>
<evidence type="ECO:0000256" key="5">
    <source>
        <dbReference type="ARBA" id="ARBA00023040"/>
    </source>
</evidence>
<evidence type="ECO:0000256" key="1">
    <source>
        <dbReference type="ARBA" id="ARBA00004651"/>
    </source>
</evidence>
<evidence type="ECO:0000259" key="11">
    <source>
        <dbReference type="PROSITE" id="PS50262"/>
    </source>
</evidence>
<dbReference type="EMBL" id="BDGG01000007">
    <property type="protein sequence ID" value="GAV01305.1"/>
    <property type="molecule type" value="Genomic_DNA"/>
</dbReference>
<name>A0A1D1VI47_RAMVA</name>
<dbReference type="InterPro" id="IPR017452">
    <property type="entry name" value="GPCR_Rhodpsn_7TM"/>
</dbReference>
<evidence type="ECO:0000256" key="6">
    <source>
        <dbReference type="ARBA" id="ARBA00023136"/>
    </source>
</evidence>
<dbReference type="InterPro" id="IPR000276">
    <property type="entry name" value="GPCR_Rhodpsn"/>
</dbReference>
<reference evidence="12 13" key="1">
    <citation type="journal article" date="2016" name="Nat. Commun.">
        <title>Extremotolerant tardigrade genome and improved radiotolerance of human cultured cells by tardigrade-unique protein.</title>
        <authorList>
            <person name="Hashimoto T."/>
            <person name="Horikawa D.D."/>
            <person name="Saito Y."/>
            <person name="Kuwahara H."/>
            <person name="Kozuka-Hata H."/>
            <person name="Shin-I T."/>
            <person name="Minakuchi Y."/>
            <person name="Ohishi K."/>
            <person name="Motoyama A."/>
            <person name="Aizu T."/>
            <person name="Enomoto A."/>
            <person name="Kondo K."/>
            <person name="Tanaka S."/>
            <person name="Hara Y."/>
            <person name="Koshikawa S."/>
            <person name="Sagara H."/>
            <person name="Miura T."/>
            <person name="Yokobori S."/>
            <person name="Miyagawa K."/>
            <person name="Suzuki Y."/>
            <person name="Kubo T."/>
            <person name="Oyama M."/>
            <person name="Kohara Y."/>
            <person name="Fujiyama A."/>
            <person name="Arakawa K."/>
            <person name="Katayama T."/>
            <person name="Toyoda A."/>
            <person name="Kunieda T."/>
        </authorList>
    </citation>
    <scope>NUCLEOTIDE SEQUENCE [LARGE SCALE GENOMIC DNA]</scope>
    <source>
        <strain evidence="12 13">YOKOZUNA-1</strain>
    </source>
</reference>
<keyword evidence="8" id="KW-0325">Glycoprotein</keyword>
<dbReference type="PANTHER" id="PTHR24246:SF27">
    <property type="entry name" value="ADENOSINE RECEPTOR, ISOFORM A"/>
    <property type="match status" value="1"/>
</dbReference>
<dbReference type="GO" id="GO:0004930">
    <property type="term" value="F:G protein-coupled receptor activity"/>
    <property type="evidence" value="ECO:0007669"/>
    <property type="project" value="UniProtKB-KW"/>
</dbReference>
<gene>
    <name evidence="12" type="primary">RvY_12040</name>
    <name evidence="12" type="synonym">RvY_12040.1</name>
    <name evidence="12" type="ORF">RvY_12040-1</name>
</gene>
<keyword evidence="3 10" id="KW-0812">Transmembrane</keyword>
<evidence type="ECO:0000256" key="8">
    <source>
        <dbReference type="ARBA" id="ARBA00023180"/>
    </source>
</evidence>
<protein>
    <recommendedName>
        <fullName evidence="11">G-protein coupled receptors family 1 profile domain-containing protein</fullName>
    </recommendedName>
</protein>
<dbReference type="GO" id="GO:0005886">
    <property type="term" value="C:plasma membrane"/>
    <property type="evidence" value="ECO:0007669"/>
    <property type="project" value="UniProtKB-SubCell"/>
</dbReference>
<evidence type="ECO:0000313" key="12">
    <source>
        <dbReference type="EMBL" id="GAV01305.1"/>
    </source>
</evidence>
<dbReference type="SUPFAM" id="SSF81321">
    <property type="entry name" value="Family A G protein-coupled receptor-like"/>
    <property type="match status" value="1"/>
</dbReference>
<feature type="transmembrane region" description="Helical" evidence="10">
    <location>
        <begin position="112"/>
        <end position="135"/>
    </location>
</feature>
<keyword evidence="4 10" id="KW-1133">Transmembrane helix</keyword>
<feature type="transmembrane region" description="Helical" evidence="10">
    <location>
        <begin position="24"/>
        <end position="49"/>
    </location>
</feature>
<dbReference type="CDD" id="cd00637">
    <property type="entry name" value="7tm_classA_rhodopsin-like"/>
    <property type="match status" value="1"/>
</dbReference>
<proteinExistence type="predicted"/>
<accession>A0A1D1VI47</accession>
<evidence type="ECO:0000313" key="13">
    <source>
        <dbReference type="Proteomes" id="UP000186922"/>
    </source>
</evidence>
<keyword evidence="6 10" id="KW-0472">Membrane</keyword>
<feature type="transmembrane region" description="Helical" evidence="10">
    <location>
        <begin position="246"/>
        <end position="273"/>
    </location>
</feature>
<keyword evidence="9" id="KW-0807">Transducer</keyword>
<sequence length="396" mass="44181">MEMSVPLTDSYTNGTVLSAGSKNVIGWLIPCIFFHLISTGANLSLVIAVCADRTCKPGAKLLIGHMAIIAFIFTAVFQPLHTYRTITGYDHFRNSTIRESSYRCDWTYKMHLGVLTAVGWSEVSLAINRAVAIGLPHLYPKFRDTRVSLTFMLATWSIAGVLVALSAAGVKVMFLPTAHGTCILSPASSQPLPFGTLPIFAMHTVPYLVSVVITLMVFLTAYLKIRTNRSSTQPSASLDRLLQKRLVIARAIFVSALWCFVCLLPKSIILARLSMSTPPSLLFDWLRALTVFQYAVNPLIFFAICKAYRRALRRSLGYSVMLCCFLCRARINQIIPFQANEKEVKITSSEMLPRMTKHPRQREPTTPAVILTTPVIRRPFGHSRQTYVLPSIAEYL</sequence>
<keyword evidence="5" id="KW-0297">G-protein coupled receptor</keyword>
<dbReference type="Pfam" id="PF00001">
    <property type="entry name" value="7tm_1"/>
    <property type="match status" value="1"/>
</dbReference>
<comment type="caution">
    <text evidence="12">The sequence shown here is derived from an EMBL/GenBank/DDBJ whole genome shotgun (WGS) entry which is preliminary data.</text>
</comment>
<keyword evidence="2" id="KW-1003">Cell membrane</keyword>
<dbReference type="PROSITE" id="PS50262">
    <property type="entry name" value="G_PROTEIN_RECEP_F1_2"/>
    <property type="match status" value="1"/>
</dbReference>
<feature type="transmembrane region" description="Helical" evidence="10">
    <location>
        <begin position="147"/>
        <end position="168"/>
    </location>
</feature>
<comment type="subcellular location">
    <subcellularLocation>
        <location evidence="1">Cell membrane</location>
        <topology evidence="1">Multi-pass membrane protein</topology>
    </subcellularLocation>
</comment>
<evidence type="ECO:0000256" key="9">
    <source>
        <dbReference type="ARBA" id="ARBA00023224"/>
    </source>
</evidence>
<feature type="transmembrane region" description="Helical" evidence="10">
    <location>
        <begin position="205"/>
        <end position="225"/>
    </location>
</feature>
<keyword evidence="13" id="KW-1185">Reference proteome</keyword>
<dbReference type="Gene3D" id="1.20.1070.10">
    <property type="entry name" value="Rhodopsin 7-helix transmembrane proteins"/>
    <property type="match status" value="1"/>
</dbReference>
<evidence type="ECO:0000256" key="4">
    <source>
        <dbReference type="ARBA" id="ARBA00022989"/>
    </source>
</evidence>
<evidence type="ECO:0000256" key="3">
    <source>
        <dbReference type="ARBA" id="ARBA00022692"/>
    </source>
</evidence>
<evidence type="ECO:0000256" key="2">
    <source>
        <dbReference type="ARBA" id="ARBA00022475"/>
    </source>
</evidence>
<evidence type="ECO:0000256" key="10">
    <source>
        <dbReference type="SAM" id="Phobius"/>
    </source>
</evidence>
<dbReference type="PANTHER" id="PTHR24246">
    <property type="entry name" value="OLFACTORY RECEPTOR AND ADENOSINE RECEPTOR"/>
    <property type="match status" value="1"/>
</dbReference>
<keyword evidence="7" id="KW-0675">Receptor</keyword>
<dbReference type="Proteomes" id="UP000186922">
    <property type="component" value="Unassembled WGS sequence"/>
</dbReference>
<feature type="transmembrane region" description="Helical" evidence="10">
    <location>
        <begin position="285"/>
        <end position="305"/>
    </location>
</feature>
<feature type="transmembrane region" description="Helical" evidence="10">
    <location>
        <begin position="61"/>
        <end position="80"/>
    </location>
</feature>